<evidence type="ECO:0000313" key="1">
    <source>
        <dbReference type="EMBL" id="MBA0874090.1"/>
    </source>
</evidence>
<sequence length="331" mass="38156">MENELADLSLDDVKEEVLLVQRYPGSQVVKNNFILVGCFLTVSIVHFPAMKSTMANLWHLIRGVQISDLGDKQFSFKFFHKMDLDWFRRAAAMHSVWFIEDNDGGGFGSNSQQPNLGSGTQERVWRDLRVRLDPMLGLNLEGGNSSPRQVGGLVHMEHNAGELLIVSGDGKKSSLCSRNGGYLEIIKFVKEFIRSSMDGVLEYYHLMDVGYSGTWYTWERGNIPETNIREMLDKGVAWWVMEEFFEGEVRKLWDSSEGDLFVKLEQVRDGLRKWAKTFKGESEDLRRELTSKLGDLLEKKKDDVTLKELIDTKIKINLEIKKDEMFWEQRV</sequence>
<dbReference type="AlphaFoldDB" id="A0A7J9MSW6"/>
<comment type="caution">
    <text evidence="1">The sequence shown here is derived from an EMBL/GenBank/DDBJ whole genome shotgun (WGS) entry which is preliminary data.</text>
</comment>
<dbReference type="Proteomes" id="UP000593576">
    <property type="component" value="Unassembled WGS sequence"/>
</dbReference>
<reference evidence="1 2" key="1">
    <citation type="journal article" date="2019" name="Genome Biol. Evol.">
        <title>Insights into the evolution of the New World diploid cottons (Gossypium, subgenus Houzingenia) based on genome sequencing.</title>
        <authorList>
            <person name="Grover C.E."/>
            <person name="Arick M.A. 2nd"/>
            <person name="Thrash A."/>
            <person name="Conover J.L."/>
            <person name="Sanders W.S."/>
            <person name="Peterson D.G."/>
            <person name="Frelichowski J.E."/>
            <person name="Scheffler J.A."/>
            <person name="Scheffler B.E."/>
            <person name="Wendel J.F."/>
        </authorList>
    </citation>
    <scope>NUCLEOTIDE SEQUENCE [LARGE SCALE GENOMIC DNA]</scope>
    <source>
        <strain evidence="1">1</strain>
        <tissue evidence="1">Leaf</tissue>
    </source>
</reference>
<dbReference type="EMBL" id="JABFAF010000013">
    <property type="protein sequence ID" value="MBA0874090.1"/>
    <property type="molecule type" value="Genomic_DNA"/>
</dbReference>
<gene>
    <name evidence="1" type="ORF">Goshw_011392</name>
</gene>
<keyword evidence="2" id="KW-1185">Reference proteome</keyword>
<proteinExistence type="predicted"/>
<protein>
    <recommendedName>
        <fullName evidence="3">DUF4283 domain-containing protein</fullName>
    </recommendedName>
</protein>
<dbReference type="OrthoDB" id="993227at2759"/>
<accession>A0A7J9MSW6</accession>
<name>A0A7J9MSW6_GOSSC</name>
<evidence type="ECO:0000313" key="2">
    <source>
        <dbReference type="Proteomes" id="UP000593576"/>
    </source>
</evidence>
<evidence type="ECO:0008006" key="3">
    <source>
        <dbReference type="Google" id="ProtNLM"/>
    </source>
</evidence>
<organism evidence="1 2">
    <name type="scientific">Gossypium schwendimanii</name>
    <name type="common">Cotton</name>
    <dbReference type="NCBI Taxonomy" id="34291"/>
    <lineage>
        <taxon>Eukaryota</taxon>
        <taxon>Viridiplantae</taxon>
        <taxon>Streptophyta</taxon>
        <taxon>Embryophyta</taxon>
        <taxon>Tracheophyta</taxon>
        <taxon>Spermatophyta</taxon>
        <taxon>Magnoliopsida</taxon>
        <taxon>eudicotyledons</taxon>
        <taxon>Gunneridae</taxon>
        <taxon>Pentapetalae</taxon>
        <taxon>rosids</taxon>
        <taxon>malvids</taxon>
        <taxon>Malvales</taxon>
        <taxon>Malvaceae</taxon>
        <taxon>Malvoideae</taxon>
        <taxon>Gossypium</taxon>
    </lineage>
</organism>